<name>A0A1H7C493_9BURK</name>
<dbReference type="RefSeq" id="WP_245763345.1">
    <property type="nucleotide sequence ID" value="NZ_FNYE01000020.1"/>
</dbReference>
<evidence type="ECO:0000256" key="1">
    <source>
        <dbReference type="SAM" id="MobiDB-lite"/>
    </source>
</evidence>
<feature type="region of interest" description="Disordered" evidence="1">
    <location>
        <begin position="30"/>
        <end position="58"/>
    </location>
</feature>
<keyword evidence="4" id="KW-1185">Reference proteome</keyword>
<gene>
    <name evidence="3" type="ORF">SAMN05192539_102066</name>
</gene>
<feature type="chain" id="PRO_5011474093" evidence="2">
    <location>
        <begin position="25"/>
        <end position="58"/>
    </location>
</feature>
<dbReference type="PROSITE" id="PS51257">
    <property type="entry name" value="PROKAR_LIPOPROTEIN"/>
    <property type="match status" value="1"/>
</dbReference>
<keyword evidence="2" id="KW-0732">Signal</keyword>
<reference evidence="4" key="1">
    <citation type="submission" date="2016-10" db="EMBL/GenBank/DDBJ databases">
        <authorList>
            <person name="Varghese N."/>
            <person name="Submissions S."/>
        </authorList>
    </citation>
    <scope>NUCLEOTIDE SEQUENCE [LARGE SCALE GENOMIC DNA]</scope>
    <source>
        <strain evidence="4">LMG 26031</strain>
    </source>
</reference>
<sequence>MSFFKSLAPVTAISVACSVGNAVAAEQKASDAEHKAHHPAATKPAVKSNRSFVTLTNR</sequence>
<dbReference type="Proteomes" id="UP000198866">
    <property type="component" value="Unassembled WGS sequence"/>
</dbReference>
<feature type="signal peptide" evidence="2">
    <location>
        <begin position="1"/>
        <end position="24"/>
    </location>
</feature>
<protein>
    <submittedName>
        <fullName evidence="3">Uncharacterized protein</fullName>
    </submittedName>
</protein>
<evidence type="ECO:0000313" key="4">
    <source>
        <dbReference type="Proteomes" id="UP000198866"/>
    </source>
</evidence>
<proteinExistence type="predicted"/>
<dbReference type="STRING" id="667676.SAMN05192539_102066"/>
<accession>A0A1H7C493</accession>
<evidence type="ECO:0000256" key="2">
    <source>
        <dbReference type="SAM" id="SignalP"/>
    </source>
</evidence>
<dbReference type="AlphaFoldDB" id="A0A1H7C493"/>
<dbReference type="EMBL" id="FNYE01000020">
    <property type="protein sequence ID" value="SEJ84511.1"/>
    <property type="molecule type" value="Genomic_DNA"/>
</dbReference>
<feature type="compositionally biased region" description="Polar residues" evidence="1">
    <location>
        <begin position="48"/>
        <end position="58"/>
    </location>
</feature>
<organism evidence="3 4">
    <name type="scientific">Paraburkholderia diazotrophica</name>
    <dbReference type="NCBI Taxonomy" id="667676"/>
    <lineage>
        <taxon>Bacteria</taxon>
        <taxon>Pseudomonadati</taxon>
        <taxon>Pseudomonadota</taxon>
        <taxon>Betaproteobacteria</taxon>
        <taxon>Burkholderiales</taxon>
        <taxon>Burkholderiaceae</taxon>
        <taxon>Paraburkholderia</taxon>
    </lineage>
</organism>
<evidence type="ECO:0000313" key="3">
    <source>
        <dbReference type="EMBL" id="SEJ84511.1"/>
    </source>
</evidence>